<dbReference type="Pfam" id="PF13616">
    <property type="entry name" value="Rotamase_3"/>
    <property type="match status" value="1"/>
</dbReference>
<organism evidence="3 4">
    <name type="scientific">Flavobacterium rivuli WB 3.3-2 = DSM 21788</name>
    <dbReference type="NCBI Taxonomy" id="1121895"/>
    <lineage>
        <taxon>Bacteria</taxon>
        <taxon>Pseudomonadati</taxon>
        <taxon>Bacteroidota</taxon>
        <taxon>Flavobacteriia</taxon>
        <taxon>Flavobacteriales</taxon>
        <taxon>Flavobacteriaceae</taxon>
        <taxon>Flavobacterium</taxon>
    </lineage>
</organism>
<dbReference type="PROSITE" id="PS50198">
    <property type="entry name" value="PPIC_PPIASE_2"/>
    <property type="match status" value="2"/>
</dbReference>
<evidence type="ECO:0000313" key="3">
    <source>
        <dbReference type="EMBL" id="KGO86301.1"/>
    </source>
</evidence>
<keyword evidence="1 3" id="KW-0413">Isomerase</keyword>
<dbReference type="PANTHER" id="PTHR47245">
    <property type="entry name" value="PEPTIDYLPROLYL ISOMERASE"/>
    <property type="match status" value="1"/>
</dbReference>
<evidence type="ECO:0000259" key="2">
    <source>
        <dbReference type="PROSITE" id="PS50198"/>
    </source>
</evidence>
<proteinExistence type="predicted"/>
<dbReference type="InterPro" id="IPR000297">
    <property type="entry name" value="PPIase_PpiC"/>
</dbReference>
<gene>
    <name evidence="3" type="ORF">Q765_12045</name>
</gene>
<feature type="domain" description="PpiC" evidence="2">
    <location>
        <begin position="240"/>
        <end position="344"/>
    </location>
</feature>
<dbReference type="Pfam" id="PF00639">
    <property type="entry name" value="Rotamase"/>
    <property type="match status" value="1"/>
</dbReference>
<dbReference type="EMBL" id="JRLX01000011">
    <property type="protein sequence ID" value="KGO86301.1"/>
    <property type="molecule type" value="Genomic_DNA"/>
</dbReference>
<protein>
    <submittedName>
        <fullName evidence="3">Peptidylprolyl isomerase</fullName>
    </submittedName>
</protein>
<reference evidence="3 4" key="1">
    <citation type="submission" date="2013-09" db="EMBL/GenBank/DDBJ databases">
        <authorList>
            <person name="Zeng Z."/>
            <person name="Chen C."/>
        </authorList>
    </citation>
    <scope>NUCLEOTIDE SEQUENCE [LARGE SCALE GENOMIC DNA]</scope>
    <source>
        <strain evidence="3 4">WB 3.3-2</strain>
    </source>
</reference>
<dbReference type="SUPFAM" id="SSF54534">
    <property type="entry name" value="FKBP-like"/>
    <property type="match status" value="2"/>
</dbReference>
<dbReference type="Proteomes" id="UP000030152">
    <property type="component" value="Unassembled WGS sequence"/>
</dbReference>
<name>A0A0A2M3X7_9FLAO</name>
<dbReference type="PANTHER" id="PTHR47245:SF2">
    <property type="entry name" value="PEPTIDYL-PROLYL CIS-TRANS ISOMERASE HP_0175-RELATED"/>
    <property type="match status" value="1"/>
</dbReference>
<dbReference type="eggNOG" id="COG0760">
    <property type="taxonomic scope" value="Bacteria"/>
</dbReference>
<evidence type="ECO:0000256" key="1">
    <source>
        <dbReference type="PROSITE-ProRule" id="PRU00278"/>
    </source>
</evidence>
<sequence length="668" mass="75879">MRLKQVLSGLLFTALLISGCKSSKETTTTAAPAPKKDVLFTINEKQYYTDEFVRVYNKNLDLVKDDSQKDLNNYLDLFVGYKLKVNKANKLGLQNNKKYQGELKSYRGQLAKNYLTDSKVTTELVQEAYNRSLKEIKASHILIMADENAAPADTLKAYNKAQAIYKRAAAGEDFGKLAAETSEDPSAKENQGDLGYFSVFRMVYPFENAAFNTPKGGVSKPTRTRFGYHIVKVNDIRDNRGDITVAHIMIMKPKTADATAAAKAKTKVDDIYKKLKQGEDFAALAKQFSEDKSSSDKGGELNSFSSGELTSQEFEENSFALTTPGQISAPFESQFGWHIVKLVERKPVKKFEDVKADFETRIKRDERSRLITQSLNEKIKAKFAVTRDKDMYKQVVKTLTDSLYTMGWTPPANLEPYNKTLLTINNDKKLTGKDFLEYVNAQQRAGISAKPVSAAAEVLINRYTDEQLNAYYNDNLEKEFPEFEQVMEEYRDGLLLFDLMEKEIWDKAKNDTIGIQKFYDAHSADYQWKARVAAEVYSSTSEKNIRQTRDYLLKKKDAAFIKGKLNTKDKVNVIEKTGTYDQDSDALPKQAEWKTGVSGIIKEGNYYYVVKTTKVLPAGAKTLDEAKGRVVNDYQQYLENTWVDDLKKEFTVKVNNEVFDKVKKELNQ</sequence>
<keyword evidence="4" id="KW-1185">Reference proteome</keyword>
<feature type="domain" description="PpiC" evidence="2">
    <location>
        <begin position="133"/>
        <end position="235"/>
    </location>
</feature>
<dbReference type="InterPro" id="IPR050245">
    <property type="entry name" value="PrsA_foldase"/>
</dbReference>
<dbReference type="Pfam" id="PF13145">
    <property type="entry name" value="Rotamase_2"/>
    <property type="match status" value="1"/>
</dbReference>
<dbReference type="PROSITE" id="PS51257">
    <property type="entry name" value="PROKAR_LIPOPROTEIN"/>
    <property type="match status" value="1"/>
</dbReference>
<dbReference type="AlphaFoldDB" id="A0A0A2M3X7"/>
<keyword evidence="1" id="KW-0697">Rotamase</keyword>
<dbReference type="OrthoDB" id="14196at2"/>
<accession>A0A0A2M3X7</accession>
<dbReference type="RefSeq" id="WP_020211898.1">
    <property type="nucleotide sequence ID" value="NZ_JRLX01000011.1"/>
</dbReference>
<dbReference type="GO" id="GO:0003755">
    <property type="term" value="F:peptidyl-prolyl cis-trans isomerase activity"/>
    <property type="evidence" value="ECO:0007669"/>
    <property type="project" value="UniProtKB-KW"/>
</dbReference>
<dbReference type="STRING" id="1121895.GCA_000378485_00769"/>
<dbReference type="InterPro" id="IPR046357">
    <property type="entry name" value="PPIase_dom_sf"/>
</dbReference>
<dbReference type="Gene3D" id="3.10.50.40">
    <property type="match status" value="2"/>
</dbReference>
<comment type="caution">
    <text evidence="3">The sequence shown here is derived from an EMBL/GenBank/DDBJ whole genome shotgun (WGS) entry which is preliminary data.</text>
</comment>
<evidence type="ECO:0000313" key="4">
    <source>
        <dbReference type="Proteomes" id="UP000030152"/>
    </source>
</evidence>